<evidence type="ECO:0000256" key="1">
    <source>
        <dbReference type="ARBA" id="ARBA00008005"/>
    </source>
</evidence>
<evidence type="ECO:0000313" key="4">
    <source>
        <dbReference type="EMBL" id="SUF56698.1"/>
    </source>
</evidence>
<dbReference type="EMBL" id="UGWP01000004">
    <property type="protein sequence ID" value="SUF56698.1"/>
    <property type="molecule type" value="Genomic_DNA"/>
</dbReference>
<comment type="similarity">
    <text evidence="1">Belongs to the myoviridae tail sheath protein family.</text>
</comment>
<reference evidence="4 5" key="1">
    <citation type="submission" date="2018-06" db="EMBL/GenBank/DDBJ databases">
        <authorList>
            <consortium name="Pathogen Informatics"/>
            <person name="Doyle S."/>
        </authorList>
    </citation>
    <scope>NUCLEOTIDE SEQUENCE [LARGE SCALE GENOMIC DNA]</scope>
    <source>
        <strain evidence="4 5">NCTC10252</strain>
    </source>
</reference>
<dbReference type="InterPro" id="IPR007067">
    <property type="entry name" value="Tail_sheath"/>
</dbReference>
<feature type="domain" description="Tail sheath protein subtilisin-like" evidence="2">
    <location>
        <begin position="209"/>
        <end position="372"/>
    </location>
</feature>
<evidence type="ECO:0000259" key="2">
    <source>
        <dbReference type="Pfam" id="PF04984"/>
    </source>
</evidence>
<evidence type="ECO:0000313" key="5">
    <source>
        <dbReference type="Proteomes" id="UP000254597"/>
    </source>
</evidence>
<gene>
    <name evidence="4" type="ORF">NCTC10252_01927</name>
</gene>
<evidence type="ECO:0000259" key="3">
    <source>
        <dbReference type="Pfam" id="PF17482"/>
    </source>
</evidence>
<protein>
    <submittedName>
        <fullName evidence="4">Tail sheath protein</fullName>
    </submittedName>
</protein>
<sequence>MSVSFNTIPSSGILVPLFYAEMDNSQANTATATQPTVIFGHALSGSSMPVNELTLVTSVSELRSMAGAGSQLARMAAAYRNIDTAGQLWAVAIPEPAGAKSVGKIQFGGAAIAAGVISLYIGSVRVQAAVSSGDTPTIIGGNLSVAINETHNLPVIVTSAEDDHSTLTLTAKHAGLCGNEIPLCVNYYGSAGGETLPDGVTVTITAMSGGAGAPDFDDAVASLGDEDCDFIAFPFNDSASLDAIGLALNDSTGRWAPGRQSYGHVYSAKMGSVADLQAFGTTRNDQHVTINGLEPAVQTCADEWAAAETARNAVFIRADPARPTQTGQINGALPAPAGKRFQKTQRNTLLNSGIATSYAQGSNAYIERAVTTYQKNKYGEADNSYLDSETLHTSAYVLRALETCVTSKYGRHKLANDGTRFGSGQAIVTPAVIRAEMCAQYQSMEEDGMVENFDLFKKYLVVERDKNDTNRVNVLFPPDYINQLRVFALVNQFRLQYSEES</sequence>
<dbReference type="Pfam" id="PF17482">
    <property type="entry name" value="Phage_sheath_1C"/>
    <property type="match status" value="1"/>
</dbReference>
<dbReference type="Pfam" id="PF04984">
    <property type="entry name" value="Phage_sheath_1"/>
    <property type="match status" value="1"/>
</dbReference>
<dbReference type="AlphaFoldDB" id="A0A379QHH2"/>
<dbReference type="Proteomes" id="UP000254597">
    <property type="component" value="Unassembled WGS sequence"/>
</dbReference>
<dbReference type="PIRSF" id="PIRSF007349">
    <property type="entry name" value="Tsp_L"/>
    <property type="match status" value="1"/>
</dbReference>
<accession>A0A379QHH2</accession>
<proteinExistence type="inferred from homology"/>
<dbReference type="InterPro" id="IPR020287">
    <property type="entry name" value="Tail_sheath_C"/>
</dbReference>
<name>A0A379QHH2_SALER</name>
<feature type="domain" description="Tail sheath protein C-terminal" evidence="3">
    <location>
        <begin position="380"/>
        <end position="493"/>
    </location>
</feature>
<organism evidence="4 5">
    <name type="scientific">Salmonella enterica</name>
    <name type="common">Salmonella choleraesuis</name>
    <dbReference type="NCBI Taxonomy" id="28901"/>
    <lineage>
        <taxon>Bacteria</taxon>
        <taxon>Pseudomonadati</taxon>
        <taxon>Pseudomonadota</taxon>
        <taxon>Gammaproteobacteria</taxon>
        <taxon>Enterobacterales</taxon>
        <taxon>Enterobacteriaceae</taxon>
        <taxon>Salmonella</taxon>
    </lineage>
</organism>
<dbReference type="InterPro" id="IPR035089">
    <property type="entry name" value="Phage_sheath_subtilisin"/>
</dbReference>